<evidence type="ECO:0000256" key="2">
    <source>
        <dbReference type="PROSITE-ProRule" id="PRU00703"/>
    </source>
</evidence>
<dbReference type="PANTHER" id="PTHR43080:SF2">
    <property type="entry name" value="CBS DOMAIN-CONTAINING PROTEIN"/>
    <property type="match status" value="1"/>
</dbReference>
<evidence type="ECO:0000259" key="3">
    <source>
        <dbReference type="PROSITE" id="PS51371"/>
    </source>
</evidence>
<dbReference type="CDD" id="cd04584">
    <property type="entry name" value="CBS_pair_AcuB_like"/>
    <property type="match status" value="1"/>
</dbReference>
<dbReference type="SUPFAM" id="SSF55021">
    <property type="entry name" value="ACT-like"/>
    <property type="match status" value="1"/>
</dbReference>
<dbReference type="SMART" id="SM00116">
    <property type="entry name" value="CBS"/>
    <property type="match status" value="2"/>
</dbReference>
<name>A0A917Q1L9_9BACI</name>
<feature type="domain" description="ACT" evidence="4">
    <location>
        <begin position="140"/>
        <end position="217"/>
    </location>
</feature>
<dbReference type="InterPro" id="IPR046342">
    <property type="entry name" value="CBS_dom_sf"/>
</dbReference>
<dbReference type="Gene3D" id="3.30.70.260">
    <property type="match status" value="1"/>
</dbReference>
<dbReference type="AlphaFoldDB" id="A0A917Q1L9"/>
<organism evidence="5 6">
    <name type="scientific">Lentibacillus kapialis</name>
    <dbReference type="NCBI Taxonomy" id="340214"/>
    <lineage>
        <taxon>Bacteria</taxon>
        <taxon>Bacillati</taxon>
        <taxon>Bacillota</taxon>
        <taxon>Bacilli</taxon>
        <taxon>Bacillales</taxon>
        <taxon>Bacillaceae</taxon>
        <taxon>Lentibacillus</taxon>
    </lineage>
</organism>
<keyword evidence="6" id="KW-1185">Reference proteome</keyword>
<sequence>MLVEEVMKTELMTLTPTATIADAHQLFQNYHIRHIPIVNAEMQLVGIVSDRDIRDASPSVFDDHTDHKTLNNELYSIMSYPVKTVHPLDFVEEIAQVFYEGKFSCLPVVRDNQLIGIITEKDMLYTLIQLTGTNVHQSSQIEIKVPHKPGILPEVASVFGQRRTNITSVLVYPYNDDPNYKILVFRIQTMNPLPVIQDLRNAGYELMWPNNIAEPKV</sequence>
<proteinExistence type="predicted"/>
<comment type="caution">
    <text evidence="5">The sequence shown here is derived from an EMBL/GenBank/DDBJ whole genome shotgun (WGS) entry which is preliminary data.</text>
</comment>
<evidence type="ECO:0000313" key="5">
    <source>
        <dbReference type="EMBL" id="GGK05448.1"/>
    </source>
</evidence>
<evidence type="ECO:0000256" key="1">
    <source>
        <dbReference type="ARBA" id="ARBA00023122"/>
    </source>
</evidence>
<dbReference type="CDD" id="cd04883">
    <property type="entry name" value="ACT_AcuB"/>
    <property type="match status" value="1"/>
</dbReference>
<dbReference type="Pfam" id="PF00571">
    <property type="entry name" value="CBS"/>
    <property type="match status" value="2"/>
</dbReference>
<dbReference type="InterPro" id="IPR045865">
    <property type="entry name" value="ACT-like_dom_sf"/>
</dbReference>
<feature type="domain" description="CBS" evidence="3">
    <location>
        <begin position="7"/>
        <end position="67"/>
    </location>
</feature>
<dbReference type="InterPro" id="IPR051257">
    <property type="entry name" value="Diverse_CBS-Domain"/>
</dbReference>
<dbReference type="SUPFAM" id="SSF54631">
    <property type="entry name" value="CBS-domain pair"/>
    <property type="match status" value="1"/>
</dbReference>
<feature type="domain" description="CBS" evidence="3">
    <location>
        <begin position="78"/>
        <end position="135"/>
    </location>
</feature>
<dbReference type="InterPro" id="IPR000644">
    <property type="entry name" value="CBS_dom"/>
</dbReference>
<protein>
    <submittedName>
        <fullName evidence="5">Acetoin utilization protein AcuB</fullName>
    </submittedName>
</protein>
<evidence type="ECO:0000259" key="4">
    <source>
        <dbReference type="PROSITE" id="PS51671"/>
    </source>
</evidence>
<dbReference type="PROSITE" id="PS51371">
    <property type="entry name" value="CBS"/>
    <property type="match status" value="2"/>
</dbReference>
<dbReference type="InterPro" id="IPR002912">
    <property type="entry name" value="ACT_dom"/>
</dbReference>
<accession>A0A917Q1L9</accession>
<dbReference type="Proteomes" id="UP000658382">
    <property type="component" value="Unassembled WGS sequence"/>
</dbReference>
<dbReference type="PANTHER" id="PTHR43080">
    <property type="entry name" value="CBS DOMAIN-CONTAINING PROTEIN CBSX3, MITOCHONDRIAL"/>
    <property type="match status" value="1"/>
</dbReference>
<dbReference type="Gene3D" id="3.10.580.10">
    <property type="entry name" value="CBS-domain"/>
    <property type="match status" value="1"/>
</dbReference>
<keyword evidence="1 2" id="KW-0129">CBS domain</keyword>
<gene>
    <name evidence="5" type="primary">acuB</name>
    <name evidence="5" type="ORF">GCM10007063_29790</name>
</gene>
<evidence type="ECO:0000313" key="6">
    <source>
        <dbReference type="Proteomes" id="UP000658382"/>
    </source>
</evidence>
<reference evidence="5" key="2">
    <citation type="submission" date="2020-09" db="EMBL/GenBank/DDBJ databases">
        <authorList>
            <person name="Sun Q."/>
            <person name="Ohkuma M."/>
        </authorList>
    </citation>
    <scope>NUCLEOTIDE SEQUENCE</scope>
    <source>
        <strain evidence="5">JCM 12580</strain>
    </source>
</reference>
<dbReference type="RefSeq" id="WP_188633906.1">
    <property type="nucleotide sequence ID" value="NZ_BMNQ01000060.1"/>
</dbReference>
<reference evidence="5" key="1">
    <citation type="journal article" date="2014" name="Int. J. Syst. Evol. Microbiol.">
        <title>Complete genome sequence of Corynebacterium casei LMG S-19264T (=DSM 44701T), isolated from a smear-ripened cheese.</title>
        <authorList>
            <consortium name="US DOE Joint Genome Institute (JGI-PGF)"/>
            <person name="Walter F."/>
            <person name="Albersmeier A."/>
            <person name="Kalinowski J."/>
            <person name="Ruckert C."/>
        </authorList>
    </citation>
    <scope>NUCLEOTIDE SEQUENCE</scope>
    <source>
        <strain evidence="5">JCM 12580</strain>
    </source>
</reference>
<dbReference type="EMBL" id="BMNQ01000060">
    <property type="protein sequence ID" value="GGK05448.1"/>
    <property type="molecule type" value="Genomic_DNA"/>
</dbReference>
<dbReference type="PROSITE" id="PS51671">
    <property type="entry name" value="ACT"/>
    <property type="match status" value="1"/>
</dbReference>